<keyword evidence="2" id="KW-0732">Signal</keyword>
<evidence type="ECO:0000313" key="3">
    <source>
        <dbReference type="EMBL" id="SHK82728.1"/>
    </source>
</evidence>
<sequence length="57" mass="6018">MKKTTIAFLFLLSLSLFIACSADVVSGDYNNSGIVNESGYVSSSSADTDDSSEDSEE</sequence>
<reference evidence="4" key="1">
    <citation type="submission" date="2016-11" db="EMBL/GenBank/DDBJ databases">
        <authorList>
            <person name="Varghese N."/>
            <person name="Submissions S."/>
        </authorList>
    </citation>
    <scope>NUCLEOTIDE SEQUENCE [LARGE SCALE GENOMIC DNA]</scope>
    <source>
        <strain evidence="4">UWOS</strain>
    </source>
</reference>
<feature type="compositionally biased region" description="Acidic residues" evidence="1">
    <location>
        <begin position="47"/>
        <end position="57"/>
    </location>
</feature>
<protein>
    <recommendedName>
        <fullName evidence="5">Lipoprotein</fullName>
    </recommendedName>
</protein>
<dbReference type="PROSITE" id="PS51257">
    <property type="entry name" value="PROKAR_LIPOPROTEIN"/>
    <property type="match status" value="1"/>
</dbReference>
<accession>A0A1M6VMK2</accession>
<evidence type="ECO:0000256" key="2">
    <source>
        <dbReference type="SAM" id="SignalP"/>
    </source>
</evidence>
<dbReference type="Proteomes" id="UP000184275">
    <property type="component" value="Unassembled WGS sequence"/>
</dbReference>
<evidence type="ECO:0000256" key="1">
    <source>
        <dbReference type="SAM" id="MobiDB-lite"/>
    </source>
</evidence>
<gene>
    <name evidence="3" type="ORF">SAMN05720469_11937</name>
</gene>
<evidence type="ECO:0008006" key="5">
    <source>
        <dbReference type="Google" id="ProtNLM"/>
    </source>
</evidence>
<feature type="signal peptide" evidence="2">
    <location>
        <begin position="1"/>
        <end position="22"/>
    </location>
</feature>
<proteinExistence type="predicted"/>
<organism evidence="3 4">
    <name type="scientific">Fibrobacter intestinalis</name>
    <dbReference type="NCBI Taxonomy" id="28122"/>
    <lineage>
        <taxon>Bacteria</taxon>
        <taxon>Pseudomonadati</taxon>
        <taxon>Fibrobacterota</taxon>
        <taxon>Fibrobacteria</taxon>
        <taxon>Fibrobacterales</taxon>
        <taxon>Fibrobacteraceae</taxon>
        <taxon>Fibrobacter</taxon>
    </lineage>
</organism>
<dbReference type="AlphaFoldDB" id="A0A1M6VMK2"/>
<name>A0A1M6VMK2_9BACT</name>
<evidence type="ECO:0000313" key="4">
    <source>
        <dbReference type="Proteomes" id="UP000184275"/>
    </source>
</evidence>
<dbReference type="RefSeq" id="WP_159433713.1">
    <property type="nucleotide sequence ID" value="NZ_FRAW01000019.1"/>
</dbReference>
<feature type="chain" id="PRO_5012522783" description="Lipoprotein" evidence="2">
    <location>
        <begin position="23"/>
        <end position="57"/>
    </location>
</feature>
<dbReference type="EMBL" id="FRAW01000019">
    <property type="protein sequence ID" value="SHK82728.1"/>
    <property type="molecule type" value="Genomic_DNA"/>
</dbReference>
<keyword evidence="4" id="KW-1185">Reference proteome</keyword>
<feature type="region of interest" description="Disordered" evidence="1">
    <location>
        <begin position="38"/>
        <end position="57"/>
    </location>
</feature>